<reference evidence="3" key="1">
    <citation type="submission" date="2017-02" db="EMBL/GenBank/DDBJ databases">
        <authorList>
            <person name="Varghese N."/>
            <person name="Submissions S."/>
        </authorList>
    </citation>
    <scope>NUCLEOTIDE SEQUENCE [LARGE SCALE GENOMIC DNA]</scope>
    <source>
        <strain evidence="3">DSM 23405</strain>
    </source>
</reference>
<protein>
    <recommendedName>
        <fullName evidence="1">Hemerythrin-like domain-containing protein</fullName>
    </recommendedName>
</protein>
<dbReference type="PANTHER" id="PTHR39966">
    <property type="entry name" value="BLL2471 PROTEIN-RELATED"/>
    <property type="match status" value="1"/>
</dbReference>
<evidence type="ECO:0000313" key="3">
    <source>
        <dbReference type="Proteomes" id="UP000190230"/>
    </source>
</evidence>
<keyword evidence="3" id="KW-1185">Reference proteome</keyword>
<dbReference type="Proteomes" id="UP000190230">
    <property type="component" value="Unassembled WGS sequence"/>
</dbReference>
<dbReference type="Gene3D" id="1.20.120.520">
    <property type="entry name" value="nmb1532 protein domain like"/>
    <property type="match status" value="1"/>
</dbReference>
<dbReference type="AlphaFoldDB" id="A0A1T5A7G1"/>
<name>A0A1T5A7G1_9FLAO</name>
<dbReference type="Pfam" id="PF13596">
    <property type="entry name" value="PAS_10"/>
    <property type="match status" value="1"/>
</dbReference>
<dbReference type="EMBL" id="FUYY01000001">
    <property type="protein sequence ID" value="SKB30941.1"/>
    <property type="molecule type" value="Genomic_DNA"/>
</dbReference>
<dbReference type="InterPro" id="IPR000014">
    <property type="entry name" value="PAS"/>
</dbReference>
<dbReference type="SUPFAM" id="SSF55785">
    <property type="entry name" value="PYP-like sensor domain (PAS domain)"/>
    <property type="match status" value="1"/>
</dbReference>
<accession>A0A1T5A7G1</accession>
<organism evidence="2 3">
    <name type="scientific">Salegentibacter holothuriorum</name>
    <dbReference type="NCBI Taxonomy" id="241145"/>
    <lineage>
        <taxon>Bacteria</taxon>
        <taxon>Pseudomonadati</taxon>
        <taxon>Bacteroidota</taxon>
        <taxon>Flavobacteriia</taxon>
        <taxon>Flavobacteriales</taxon>
        <taxon>Flavobacteriaceae</taxon>
        <taxon>Salegentibacter</taxon>
    </lineage>
</organism>
<dbReference type="InterPro" id="IPR012312">
    <property type="entry name" value="Hemerythrin-like"/>
</dbReference>
<dbReference type="Gene3D" id="3.30.450.20">
    <property type="entry name" value="PAS domain"/>
    <property type="match status" value="1"/>
</dbReference>
<proteinExistence type="predicted"/>
<evidence type="ECO:0000259" key="1">
    <source>
        <dbReference type="Pfam" id="PF01814"/>
    </source>
</evidence>
<feature type="domain" description="Hemerythrin-like" evidence="1">
    <location>
        <begin position="45"/>
        <end position="152"/>
    </location>
</feature>
<gene>
    <name evidence="2" type="ORF">SAMN05660776_0274</name>
</gene>
<dbReference type="InterPro" id="IPR035965">
    <property type="entry name" value="PAS-like_dom_sf"/>
</dbReference>
<dbReference type="STRING" id="241145.SAMN05660776_0274"/>
<dbReference type="Pfam" id="PF01814">
    <property type="entry name" value="Hemerythrin"/>
    <property type="match status" value="1"/>
</dbReference>
<dbReference type="PANTHER" id="PTHR39966:SF3">
    <property type="entry name" value="DUF438 DOMAIN-CONTAINING PROTEIN"/>
    <property type="match status" value="1"/>
</dbReference>
<dbReference type="NCBIfam" id="TIGR00229">
    <property type="entry name" value="sensory_box"/>
    <property type="match status" value="1"/>
</dbReference>
<dbReference type="GO" id="GO:0005886">
    <property type="term" value="C:plasma membrane"/>
    <property type="evidence" value="ECO:0007669"/>
    <property type="project" value="TreeGrafter"/>
</dbReference>
<sequence length="342" mass="40449">MTRVIFQHIFGALLCLKIKKMNTSIEISALPEGHPIKIYSKEKELILLLLKELEETNPVEETQKYYNIFNQLQSIERRFERKENQLFPFLEQKGWNGPSQGMWSFHDNLREQFKLLRKKITYRELKEVEADARFLTSGIHRLLLIEEDVLFPNALEILSEKDWIEVRKGEEEIGWMLTETPAAFPKKEEYIHPSQDTTKRELSFNLENTAHYDEGYMSVDQVNLLLKTMPLDITYVDENDKVIFYNRGEERVFPRSAGIIGREVKFCHPPKSVGTVLKILEEFRKGTKNEASFWINFKGRLIYIRYFAVRDAEKKYKGVIEMSQDITDIKKIEGENRLLNWE</sequence>
<evidence type="ECO:0000313" key="2">
    <source>
        <dbReference type="EMBL" id="SKB30941.1"/>
    </source>
</evidence>